<accession>A0ABT1I8W5</accession>
<dbReference type="EMBL" id="JAMTCO010000004">
    <property type="protein sequence ID" value="MCP2269079.1"/>
    <property type="molecule type" value="Genomic_DNA"/>
</dbReference>
<dbReference type="RefSeq" id="WP_253886100.1">
    <property type="nucleotide sequence ID" value="NZ_BAAAVB010000016.1"/>
</dbReference>
<keyword evidence="3" id="KW-1185">Reference proteome</keyword>
<evidence type="ECO:0000313" key="3">
    <source>
        <dbReference type="Proteomes" id="UP001205185"/>
    </source>
</evidence>
<evidence type="ECO:0008006" key="4">
    <source>
        <dbReference type="Google" id="ProtNLM"/>
    </source>
</evidence>
<evidence type="ECO:0000313" key="2">
    <source>
        <dbReference type="EMBL" id="MCP2269079.1"/>
    </source>
</evidence>
<sequence length="172" mass="17892">MLVSAAGLLLLTGCTERTVGTPEPGLPTTQSSEAPRPTKPTSAEPDSIKPCDLLTESAAKEIGVTGEPKPRKITGATACSWRVRKDASADSYTLDVAYIPELGLKDLRSQTAEIQVGKHKAAQGVDEDTLGCVVSIQITETSRIDVVAAGSDPTKLCAPALAAAKLVEPELP</sequence>
<proteinExistence type="predicted"/>
<protein>
    <recommendedName>
        <fullName evidence="4">DUF3558 domain-containing protein</fullName>
    </recommendedName>
</protein>
<reference evidence="2 3" key="1">
    <citation type="submission" date="2022-06" db="EMBL/GenBank/DDBJ databases">
        <title>Genomic Encyclopedia of Archaeal and Bacterial Type Strains, Phase II (KMG-II): from individual species to whole genera.</title>
        <authorList>
            <person name="Goeker M."/>
        </authorList>
    </citation>
    <scope>NUCLEOTIDE SEQUENCE [LARGE SCALE GENOMIC DNA]</scope>
    <source>
        <strain evidence="2 3">DSM 44255</strain>
    </source>
</reference>
<dbReference type="Proteomes" id="UP001205185">
    <property type="component" value="Unassembled WGS sequence"/>
</dbReference>
<dbReference type="InterPro" id="IPR024520">
    <property type="entry name" value="DUF3558"/>
</dbReference>
<name>A0ABT1I8W5_9PSEU</name>
<feature type="region of interest" description="Disordered" evidence="1">
    <location>
        <begin position="16"/>
        <end position="49"/>
    </location>
</feature>
<organism evidence="2 3">
    <name type="scientific">Actinokineospora diospyrosa</name>
    <dbReference type="NCBI Taxonomy" id="103728"/>
    <lineage>
        <taxon>Bacteria</taxon>
        <taxon>Bacillati</taxon>
        <taxon>Actinomycetota</taxon>
        <taxon>Actinomycetes</taxon>
        <taxon>Pseudonocardiales</taxon>
        <taxon>Pseudonocardiaceae</taxon>
        <taxon>Actinokineospora</taxon>
    </lineage>
</organism>
<evidence type="ECO:0000256" key="1">
    <source>
        <dbReference type="SAM" id="MobiDB-lite"/>
    </source>
</evidence>
<gene>
    <name evidence="2" type="ORF">LV75_001567</name>
</gene>
<comment type="caution">
    <text evidence="2">The sequence shown here is derived from an EMBL/GenBank/DDBJ whole genome shotgun (WGS) entry which is preliminary data.</text>
</comment>
<dbReference type="Pfam" id="PF12079">
    <property type="entry name" value="DUF3558"/>
    <property type="match status" value="1"/>
</dbReference>